<gene>
    <name evidence="1" type="ORF">MEUPH1_LOCUS26296</name>
</gene>
<dbReference type="PANTHER" id="PTHR33053">
    <property type="entry name" value="PROTEIN, PUTATIVE-RELATED"/>
    <property type="match status" value="1"/>
</dbReference>
<organism evidence="1 2">
    <name type="scientific">Macrosiphum euphorbiae</name>
    <name type="common">potato aphid</name>
    <dbReference type="NCBI Taxonomy" id="13131"/>
    <lineage>
        <taxon>Eukaryota</taxon>
        <taxon>Metazoa</taxon>
        <taxon>Ecdysozoa</taxon>
        <taxon>Arthropoda</taxon>
        <taxon>Hexapoda</taxon>
        <taxon>Insecta</taxon>
        <taxon>Pterygota</taxon>
        <taxon>Neoptera</taxon>
        <taxon>Paraneoptera</taxon>
        <taxon>Hemiptera</taxon>
        <taxon>Sternorrhyncha</taxon>
        <taxon>Aphidomorpha</taxon>
        <taxon>Aphidoidea</taxon>
        <taxon>Aphididae</taxon>
        <taxon>Macrosiphini</taxon>
        <taxon>Macrosiphum</taxon>
    </lineage>
</organism>
<name>A0AAV0XV60_9HEMI</name>
<dbReference type="PANTHER" id="PTHR33053:SF24">
    <property type="entry name" value="TRANSPOSASE DOMAIN-CONTAINING PROTEIN"/>
    <property type="match status" value="1"/>
</dbReference>
<comment type="caution">
    <text evidence="1">The sequence shown here is derived from an EMBL/GenBank/DDBJ whole genome shotgun (WGS) entry which is preliminary data.</text>
</comment>
<dbReference type="Proteomes" id="UP001160148">
    <property type="component" value="Unassembled WGS sequence"/>
</dbReference>
<dbReference type="EMBL" id="CARXXK010001030">
    <property type="protein sequence ID" value="CAI6372420.1"/>
    <property type="molecule type" value="Genomic_DNA"/>
</dbReference>
<evidence type="ECO:0008006" key="3">
    <source>
        <dbReference type="Google" id="ProtNLM"/>
    </source>
</evidence>
<proteinExistence type="predicted"/>
<protein>
    <recommendedName>
        <fullName evidence="3">DUF4218 domain-containing protein</fullName>
    </recommendedName>
</protein>
<accession>A0AAV0XV60</accession>
<reference evidence="1 2" key="1">
    <citation type="submission" date="2023-01" db="EMBL/GenBank/DDBJ databases">
        <authorList>
            <person name="Whitehead M."/>
        </authorList>
    </citation>
    <scope>NUCLEOTIDE SEQUENCE [LARGE SCALE GENOMIC DNA]</scope>
</reference>
<sequence>MYNHNISKSTKRRRFLEELETVNFLIDDQPELGPQPCCSSHEIPFMSSSESSNNLKTESNILNKPLDATEKNNFVHGSFSITSDSSSDESICHEINMLDIFDEEQSILNSLAKWTVNYSITSESFSSLLKILKGHSCFNNFPVDSRTILKTNKKNQSSEIQTIHPGLYYHFGIENGLKSLYDLSLFEEKINLVVGIDGLPLTKSSSSTFWPILGYARYPKYKPNLFIIGLYWGKEKPKCSNLFLNDMVDELKRLSYSGMITEFGTKFVVLDLICCDLPARSFVTRTKNFNGYSSCSRCTVVGERINFTTSFLGTIFCKRTHSDFLNRTDDDHHVTNDVSILTEVPYIDMVTCFSLDYMHLGCLGVMKKLILLWLGMMKNASVSVRLQNCDVTKISNHLLSIKSFITSDFPRKTRGLNEILRFKATEFKFMLVYVGPIVLKGVITDECYSHFLCLHVAFRILLSPHSSMNRVEFAEKLLVYFVETFEELYGAQFSSLNIHGLIHLADDYRKYGALDNCSCFPFENFMKFLKKMVRKHEKPLEQVINRYQEFITFNKPLVNNNSNVSFKKEHSNGPLTEHYTGPQFQILIKNNLKINTKSGSDVYIGFKKQNKLSIFKILNICHDPCSGKNVFLSKSFTQVEPFFDKPINSLKLGIAKVGNLSKNFTIIDIETEFSKYMIMHDYSLNHSIAYPIIHTYYE</sequence>
<keyword evidence="2" id="KW-1185">Reference proteome</keyword>
<dbReference type="AlphaFoldDB" id="A0AAV0XV60"/>
<evidence type="ECO:0000313" key="1">
    <source>
        <dbReference type="EMBL" id="CAI6372420.1"/>
    </source>
</evidence>
<evidence type="ECO:0000313" key="2">
    <source>
        <dbReference type="Proteomes" id="UP001160148"/>
    </source>
</evidence>